<accession>A0A6A5XPE6</accession>
<keyword evidence="2" id="KW-0812">Transmembrane</keyword>
<evidence type="ECO:0000256" key="2">
    <source>
        <dbReference type="SAM" id="Phobius"/>
    </source>
</evidence>
<feature type="transmembrane region" description="Helical" evidence="2">
    <location>
        <begin position="323"/>
        <end position="353"/>
    </location>
</feature>
<protein>
    <recommendedName>
        <fullName evidence="3">Heterokaryon incompatibility domain-containing protein</fullName>
    </recommendedName>
</protein>
<reference evidence="4" key="1">
    <citation type="journal article" date="2020" name="Stud. Mycol.">
        <title>101 Dothideomycetes genomes: a test case for predicting lifestyles and emergence of pathogens.</title>
        <authorList>
            <person name="Haridas S."/>
            <person name="Albert R."/>
            <person name="Binder M."/>
            <person name="Bloem J."/>
            <person name="Labutti K."/>
            <person name="Salamov A."/>
            <person name="Andreopoulos B."/>
            <person name="Baker S."/>
            <person name="Barry K."/>
            <person name="Bills G."/>
            <person name="Bluhm B."/>
            <person name="Cannon C."/>
            <person name="Castanera R."/>
            <person name="Culley D."/>
            <person name="Daum C."/>
            <person name="Ezra D."/>
            <person name="Gonzalez J."/>
            <person name="Henrissat B."/>
            <person name="Kuo A."/>
            <person name="Liang C."/>
            <person name="Lipzen A."/>
            <person name="Lutzoni F."/>
            <person name="Magnuson J."/>
            <person name="Mondo S."/>
            <person name="Nolan M."/>
            <person name="Ohm R."/>
            <person name="Pangilinan J."/>
            <person name="Park H.-J."/>
            <person name="Ramirez L."/>
            <person name="Alfaro M."/>
            <person name="Sun H."/>
            <person name="Tritt A."/>
            <person name="Yoshinaga Y."/>
            <person name="Zwiers L.-H."/>
            <person name="Turgeon B."/>
            <person name="Goodwin S."/>
            <person name="Spatafora J."/>
            <person name="Crous P."/>
            <person name="Grigoriev I."/>
        </authorList>
    </citation>
    <scope>NUCLEOTIDE SEQUENCE</scope>
    <source>
        <strain evidence="4">CBS 175.79</strain>
    </source>
</reference>
<evidence type="ECO:0000313" key="5">
    <source>
        <dbReference type="Proteomes" id="UP000799778"/>
    </source>
</evidence>
<dbReference type="GeneID" id="54288555"/>
<dbReference type="AlphaFoldDB" id="A0A6A5XPE6"/>
<dbReference type="RefSeq" id="XP_033383457.1">
    <property type="nucleotide sequence ID" value="XM_033531158.1"/>
</dbReference>
<feature type="region of interest" description="Disordered" evidence="1">
    <location>
        <begin position="780"/>
        <end position="835"/>
    </location>
</feature>
<feature type="domain" description="Heterokaryon incompatibility" evidence="3">
    <location>
        <begin position="53"/>
        <end position="244"/>
    </location>
</feature>
<evidence type="ECO:0000259" key="3">
    <source>
        <dbReference type="Pfam" id="PF06985"/>
    </source>
</evidence>
<feature type="compositionally biased region" description="Acidic residues" evidence="1">
    <location>
        <begin position="789"/>
        <end position="801"/>
    </location>
</feature>
<feature type="compositionally biased region" description="Acidic residues" evidence="1">
    <location>
        <begin position="814"/>
        <end position="835"/>
    </location>
</feature>
<dbReference type="EMBL" id="ML978070">
    <property type="protein sequence ID" value="KAF2015118.1"/>
    <property type="molecule type" value="Genomic_DNA"/>
</dbReference>
<dbReference type="Pfam" id="PF06985">
    <property type="entry name" value="HET"/>
    <property type="match status" value="1"/>
</dbReference>
<feature type="transmembrane region" description="Helical" evidence="2">
    <location>
        <begin position="650"/>
        <end position="671"/>
    </location>
</feature>
<proteinExistence type="predicted"/>
<keyword evidence="2" id="KW-1133">Transmembrane helix</keyword>
<dbReference type="PANTHER" id="PTHR24148:SF73">
    <property type="entry name" value="HET DOMAIN PROTEIN (AFU_ORTHOLOGUE AFUA_8G01020)"/>
    <property type="match status" value="1"/>
</dbReference>
<feature type="transmembrane region" description="Helical" evidence="2">
    <location>
        <begin position="373"/>
        <end position="390"/>
    </location>
</feature>
<dbReference type="Proteomes" id="UP000799778">
    <property type="component" value="Unassembled WGS sequence"/>
</dbReference>
<name>A0A6A5XPE6_9PLEO</name>
<dbReference type="PANTHER" id="PTHR24148">
    <property type="entry name" value="ANKYRIN REPEAT DOMAIN-CONTAINING PROTEIN 39 HOMOLOG-RELATED"/>
    <property type="match status" value="1"/>
</dbReference>
<dbReference type="InterPro" id="IPR010730">
    <property type="entry name" value="HET"/>
</dbReference>
<dbReference type="InterPro" id="IPR052895">
    <property type="entry name" value="HetReg/Transcr_Mod"/>
</dbReference>
<evidence type="ECO:0000256" key="1">
    <source>
        <dbReference type="SAM" id="MobiDB-lite"/>
    </source>
</evidence>
<organism evidence="4 5">
    <name type="scientific">Aaosphaeria arxii CBS 175.79</name>
    <dbReference type="NCBI Taxonomy" id="1450172"/>
    <lineage>
        <taxon>Eukaryota</taxon>
        <taxon>Fungi</taxon>
        <taxon>Dikarya</taxon>
        <taxon>Ascomycota</taxon>
        <taxon>Pezizomycotina</taxon>
        <taxon>Dothideomycetes</taxon>
        <taxon>Pleosporomycetidae</taxon>
        <taxon>Pleosporales</taxon>
        <taxon>Pleosporales incertae sedis</taxon>
        <taxon>Aaosphaeria</taxon>
    </lineage>
</organism>
<keyword evidence="2" id="KW-0472">Membrane</keyword>
<keyword evidence="5" id="KW-1185">Reference proteome</keyword>
<sequence>MEKNLKALYRTLPIPRQSKCLRFLEVKPATSELNGGPIRCSMLVADLDERPSFAALSYVWGAPNPIIDHVYCNDVAVLVTANCYSALWHLRKSMGSFVIWIDALCINQMDDDEKAHQIGLMGDVYSRAEKVFIWLGEGDESTERAMEFLSKTGLMQLFFKNGNPDEGEIPKLRAIPAAWWWLARNSWTWKTQLSPLDSNILHWPWNLGWLARFYSTYARGFATLDDLNGLLDRDWANRIWTFQEIILANNPVVVCGNSFIAWERLAYAIMFPLDAKKTSTLFQTWGQIVISRDMYRSVAILDSKRPALCEPARAQMMTRYRKFLRLTAFLYSTITICIELVVSYTLANIFWMIVLWIKRSVLGDTTNSHALRIFAYNFLIFSGLFYMWLLSRAPKPVTPSAPSRATRVEWSFGQSDNILGQMTKNLRHRKATNPKDMSFGINTILSNVSTHALPPPINYRLSQLQIYQQLATHLVAETGGMQVLELAAHNSIATGPSWVPDFSSCSEDVTEGSWLQCVLSDGAVIQKTFGHPYCQISGRHPGTMHVKGHILSDSVSEIFPLLETQDTYHEFEAEKHISNITSKQRLRNNNTFSVFHGAWKHPTIDPLDTLYGQHLLSHSPSALLTLWTDKDSQNSRFHFLLHRTSTTRKIYHIFLLLFRFLASLLVLIGPMTSKKKRYLARWVSIVFYRASPADIFALHVESCNKLVRHGLRPFRTGSTFGLCRGDVRVGDRVALISGVRWPVVVRGVGDMGEVRVVGPTFCEDDVMDGRVWGNMTRERRRERGGCREEAEEEGKIEEDAPLMEGVDLGSMDVGQDEEGEGGEGDYEGLDDIYIV</sequence>
<evidence type="ECO:0000313" key="4">
    <source>
        <dbReference type="EMBL" id="KAF2015118.1"/>
    </source>
</evidence>
<gene>
    <name evidence="4" type="ORF">BU24DRAFT_452001</name>
</gene>
<dbReference type="OrthoDB" id="3742224at2759"/>